<evidence type="ECO:0000256" key="8">
    <source>
        <dbReference type="ARBA" id="ARBA00022833"/>
    </source>
</evidence>
<dbReference type="CDD" id="cd06161">
    <property type="entry name" value="S2P-M50_SpoIVFB"/>
    <property type="match status" value="1"/>
</dbReference>
<dbReference type="EC" id="3.4.24.-" evidence="14"/>
<dbReference type="Pfam" id="PF02163">
    <property type="entry name" value="Peptidase_M50"/>
    <property type="match status" value="1"/>
</dbReference>
<feature type="transmembrane region" description="Helical" evidence="12">
    <location>
        <begin position="182"/>
        <end position="199"/>
    </location>
</feature>
<feature type="domain" description="Peptidase M50" evidence="13">
    <location>
        <begin position="34"/>
        <end position="104"/>
    </location>
</feature>
<evidence type="ECO:0000256" key="11">
    <source>
        <dbReference type="ARBA" id="ARBA00023136"/>
    </source>
</evidence>
<keyword evidence="8" id="KW-0862">Zinc</keyword>
<feature type="transmembrane region" description="Helical" evidence="12">
    <location>
        <begin position="158"/>
        <end position="176"/>
    </location>
</feature>
<organism evidence="14 15">
    <name type="scientific">Oikeobacillus pervagus</name>
    <dbReference type="NCBI Taxonomy" id="1325931"/>
    <lineage>
        <taxon>Bacteria</taxon>
        <taxon>Bacillati</taxon>
        <taxon>Bacillota</taxon>
        <taxon>Bacilli</taxon>
        <taxon>Bacillales</taxon>
        <taxon>Bacillaceae</taxon>
        <taxon>Oikeobacillus</taxon>
    </lineage>
</organism>
<protein>
    <submittedName>
        <fullName evidence="14">Stage IV sporulation protein FB</fullName>
        <ecNumber evidence="14">3.4.24.-</ecNumber>
    </submittedName>
</protein>
<dbReference type="GO" id="GO:0006508">
    <property type="term" value="P:proteolysis"/>
    <property type="evidence" value="ECO:0007669"/>
    <property type="project" value="UniProtKB-KW"/>
</dbReference>
<dbReference type="EMBL" id="JAUSUC010000008">
    <property type="protein sequence ID" value="MDQ0214560.1"/>
    <property type="molecule type" value="Genomic_DNA"/>
</dbReference>
<keyword evidence="5 12" id="KW-0812">Transmembrane</keyword>
<evidence type="ECO:0000256" key="10">
    <source>
        <dbReference type="ARBA" id="ARBA00023049"/>
    </source>
</evidence>
<keyword evidence="6" id="KW-0479">Metal-binding</keyword>
<dbReference type="GO" id="GO:0016020">
    <property type="term" value="C:membrane"/>
    <property type="evidence" value="ECO:0007669"/>
    <property type="project" value="UniProtKB-SubCell"/>
</dbReference>
<keyword evidence="15" id="KW-1185">Reference proteome</keyword>
<evidence type="ECO:0000256" key="5">
    <source>
        <dbReference type="ARBA" id="ARBA00022692"/>
    </source>
</evidence>
<keyword evidence="11 12" id="KW-0472">Membrane</keyword>
<evidence type="ECO:0000313" key="14">
    <source>
        <dbReference type="EMBL" id="MDQ0214560.1"/>
    </source>
</evidence>
<evidence type="ECO:0000256" key="1">
    <source>
        <dbReference type="ARBA" id="ARBA00001947"/>
    </source>
</evidence>
<evidence type="ECO:0000256" key="2">
    <source>
        <dbReference type="ARBA" id="ARBA00004141"/>
    </source>
</evidence>
<gene>
    <name evidence="14" type="ORF">J2S13_000956</name>
</gene>
<evidence type="ECO:0000256" key="9">
    <source>
        <dbReference type="ARBA" id="ARBA00022989"/>
    </source>
</evidence>
<feature type="transmembrane region" description="Helical" evidence="12">
    <location>
        <begin position="84"/>
        <end position="104"/>
    </location>
</feature>
<evidence type="ECO:0000256" key="3">
    <source>
        <dbReference type="ARBA" id="ARBA00007931"/>
    </source>
</evidence>
<keyword evidence="4" id="KW-0645">Protease</keyword>
<evidence type="ECO:0000256" key="12">
    <source>
        <dbReference type="SAM" id="Phobius"/>
    </source>
</evidence>
<comment type="subcellular location">
    <subcellularLocation>
        <location evidence="2">Membrane</location>
        <topology evidence="2">Multi-pass membrane protein</topology>
    </subcellularLocation>
</comment>
<keyword evidence="7 14" id="KW-0378">Hydrolase</keyword>
<evidence type="ECO:0000313" key="15">
    <source>
        <dbReference type="Proteomes" id="UP001237207"/>
    </source>
</evidence>
<dbReference type="PANTHER" id="PTHR39188:SF3">
    <property type="entry name" value="STAGE IV SPORULATION PROTEIN FB"/>
    <property type="match status" value="1"/>
</dbReference>
<keyword evidence="10" id="KW-0482">Metalloprotease</keyword>
<feature type="transmembrane region" description="Helical" evidence="12">
    <location>
        <begin position="124"/>
        <end position="146"/>
    </location>
</feature>
<comment type="similarity">
    <text evidence="3">Belongs to the peptidase M50B family.</text>
</comment>
<dbReference type="PANTHER" id="PTHR39188">
    <property type="entry name" value="MEMBRANE-ASSOCIATED ZINC METALLOPROTEASE M50B"/>
    <property type="match status" value="1"/>
</dbReference>
<dbReference type="AlphaFoldDB" id="A0AAJ1WIE9"/>
<evidence type="ECO:0000259" key="13">
    <source>
        <dbReference type="Pfam" id="PF02163"/>
    </source>
</evidence>
<proteinExistence type="inferred from homology"/>
<dbReference type="Proteomes" id="UP001237207">
    <property type="component" value="Unassembled WGS sequence"/>
</dbReference>
<dbReference type="InterPro" id="IPR008915">
    <property type="entry name" value="Peptidase_M50"/>
</dbReference>
<accession>A0AAJ1WIE9</accession>
<reference evidence="14" key="1">
    <citation type="submission" date="2023-07" db="EMBL/GenBank/DDBJ databases">
        <title>Genomic Encyclopedia of Type Strains, Phase IV (KMG-IV): sequencing the most valuable type-strain genomes for metagenomic binning, comparative biology and taxonomic classification.</title>
        <authorList>
            <person name="Goeker M."/>
        </authorList>
    </citation>
    <scope>NUCLEOTIDE SEQUENCE</scope>
    <source>
        <strain evidence="14">DSM 23947</strain>
    </source>
</reference>
<evidence type="ECO:0000256" key="4">
    <source>
        <dbReference type="ARBA" id="ARBA00022670"/>
    </source>
</evidence>
<name>A0AAJ1WIE9_9BACI</name>
<evidence type="ECO:0000256" key="6">
    <source>
        <dbReference type="ARBA" id="ARBA00022723"/>
    </source>
</evidence>
<dbReference type="RefSeq" id="WP_307256545.1">
    <property type="nucleotide sequence ID" value="NZ_JAUSUC010000008.1"/>
</dbReference>
<keyword evidence="9 12" id="KW-1133">Transmembrane helix</keyword>
<dbReference type="GO" id="GO:0046872">
    <property type="term" value="F:metal ion binding"/>
    <property type="evidence" value="ECO:0007669"/>
    <property type="project" value="UniProtKB-KW"/>
</dbReference>
<comment type="cofactor">
    <cofactor evidence="1">
        <name>Zn(2+)</name>
        <dbReference type="ChEBI" id="CHEBI:29105"/>
    </cofactor>
</comment>
<comment type="caution">
    <text evidence="14">The sequence shown here is derived from an EMBL/GenBank/DDBJ whole genome shotgun (WGS) entry which is preliminary data.</text>
</comment>
<sequence>MSKFLLLLSKVHIHPLLWIVMAIAIFTGYFTELWMVLFIVVIHELGHSFAAQYFSWRVRKISFLPFGGVAEMDEHGNRPLKEEFIVILAGPLQHVWMAIAALLLERFGFFPGIQYDVFLQYNWMILLFNLLPIWPLDGGKLLMLVLCRNHTFLHALKWSILSSLILLSSISLLTILISPTHLHLWFVMLYLYVSLWKEWKQRHFVFMRFLLERYYGKKSAVVQLVPLHVSVDSTLPVILEQFQRGVKHPIIVFQNGEEKGQLDENEVLHAFFTEKQTTAKINDLLYLY</sequence>
<dbReference type="GO" id="GO:0008237">
    <property type="term" value="F:metallopeptidase activity"/>
    <property type="evidence" value="ECO:0007669"/>
    <property type="project" value="UniProtKB-KW"/>
</dbReference>
<evidence type="ECO:0000256" key="7">
    <source>
        <dbReference type="ARBA" id="ARBA00022801"/>
    </source>
</evidence>